<proteinExistence type="predicted"/>
<gene>
    <name evidence="4" type="ORF">TM51_08201</name>
</gene>
<name>A0A9P2T9V8_THEFU</name>
<dbReference type="Pfam" id="PF03787">
    <property type="entry name" value="RAMPs"/>
    <property type="match status" value="1"/>
</dbReference>
<dbReference type="InterPro" id="IPR005537">
    <property type="entry name" value="RAMP_III_fam"/>
</dbReference>
<comment type="subunit">
    <text evidence="2">Part of the Csm effector complex that includes Cas10, Csm2, Csm3, Csm4 and Csm5.</text>
</comment>
<keyword evidence="5" id="KW-1185">Reference proteome</keyword>
<dbReference type="InterPro" id="IPR013410">
    <property type="entry name" value="CRISPR-assoc_RAMP_Cmr4"/>
</dbReference>
<dbReference type="NCBIfam" id="TIGR02580">
    <property type="entry name" value="cas_RAMP_Cmr4"/>
    <property type="match status" value="1"/>
</dbReference>
<comment type="caution">
    <text evidence="4">The sequence shown here is derived from an EMBL/GenBank/DDBJ whole genome shotgun (WGS) entry which is preliminary data.</text>
</comment>
<evidence type="ECO:0000259" key="3">
    <source>
        <dbReference type="Pfam" id="PF03787"/>
    </source>
</evidence>
<reference evidence="4 5" key="1">
    <citation type="journal article" date="2013" name="Genome Announc.">
        <title>Draft Genome Sequence of the Lignocellulose Decomposer Thermobifida fusca Strain TM51.</title>
        <authorList>
            <person name="Toth A."/>
            <person name="Barna T."/>
            <person name="Nagy I."/>
            <person name="Horvath B."/>
            <person name="Nagy I."/>
            <person name="Tancsics A."/>
            <person name="Kriszt B."/>
            <person name="Baka E."/>
            <person name="Fekete C."/>
            <person name="Kukolya J."/>
        </authorList>
    </citation>
    <scope>NUCLEOTIDE SEQUENCE [LARGE SCALE GENOMIC DNA]</scope>
    <source>
        <strain evidence="4 5">TM51</strain>
    </source>
</reference>
<dbReference type="GO" id="GO:0051607">
    <property type="term" value="P:defense response to virus"/>
    <property type="evidence" value="ECO:0007669"/>
    <property type="project" value="UniProtKB-KW"/>
</dbReference>
<accession>A0A9P2T9V8</accession>
<dbReference type="AlphaFoldDB" id="A0A9P2T9V8"/>
<sequence>MTAFLLYLYAESPLHAGAAASDGVLDLPIQRESSTNYPLIWGQSLKGALRQTARDAGWSEDTLKEVFGSEPGEGEETTPGKLAVGDAQLVALPVPTLRRSFAWVTSRLALSRLARKYAIINGPHVVLPEVPNPADGEGSCGRGFWGGETPEVLGPCLVKLHNPRGGGDAPDPVTDWARLLAADAIGDAPHLRPFASKLAEDLLVVGSEPMSVLLRECTEFAVRVQLHRQQKLVQNGPFVSEYLPAETILASVLTLRGKYAPEEVQQLRDLVNHSLLQVGGDETLGKGLVWTRIVEGERNG</sequence>
<protein>
    <submittedName>
        <fullName evidence="4">CRISPR-associated RAMP Cmr4 family protein family protein</fullName>
    </submittedName>
</protein>
<dbReference type="Proteomes" id="UP000014184">
    <property type="component" value="Unassembled WGS sequence"/>
</dbReference>
<dbReference type="PANTHER" id="PTHR36700">
    <property type="entry name" value="CRISPR SYSTEM CMR SUBUNIT CMR4"/>
    <property type="match status" value="1"/>
</dbReference>
<keyword evidence="1" id="KW-0051">Antiviral defense</keyword>
<feature type="domain" description="CRISPR type III-associated protein" evidence="3">
    <location>
        <begin position="8"/>
        <end position="289"/>
    </location>
</feature>
<dbReference type="PANTHER" id="PTHR36700:SF1">
    <property type="entry name" value="CRISPR SYSTEM CMR SUBUNIT CMR4"/>
    <property type="match status" value="1"/>
</dbReference>
<dbReference type="RefSeq" id="WP_011292011.1">
    <property type="nucleotide sequence ID" value="NZ_AOSG01000040.1"/>
</dbReference>
<organism evidence="4 5">
    <name type="scientific">Thermobifida fusca TM51</name>
    <dbReference type="NCBI Taxonomy" id="1169414"/>
    <lineage>
        <taxon>Bacteria</taxon>
        <taxon>Bacillati</taxon>
        <taxon>Actinomycetota</taxon>
        <taxon>Actinomycetes</taxon>
        <taxon>Streptosporangiales</taxon>
        <taxon>Nocardiopsidaceae</taxon>
        <taxon>Thermobifida</taxon>
    </lineage>
</organism>
<evidence type="ECO:0000313" key="5">
    <source>
        <dbReference type="Proteomes" id="UP000014184"/>
    </source>
</evidence>
<dbReference type="EMBL" id="AOSG01000040">
    <property type="protein sequence ID" value="EOR71334.1"/>
    <property type="molecule type" value="Genomic_DNA"/>
</dbReference>
<evidence type="ECO:0000256" key="1">
    <source>
        <dbReference type="ARBA" id="ARBA00023118"/>
    </source>
</evidence>
<evidence type="ECO:0000313" key="4">
    <source>
        <dbReference type="EMBL" id="EOR71334.1"/>
    </source>
</evidence>
<evidence type="ECO:0000256" key="2">
    <source>
        <dbReference type="ARBA" id="ARBA00093789"/>
    </source>
</evidence>